<evidence type="ECO:0000313" key="11">
    <source>
        <dbReference type="Proteomes" id="UP000824140"/>
    </source>
</evidence>
<feature type="compositionally biased region" description="Pro residues" evidence="7">
    <location>
        <begin position="100"/>
        <end position="110"/>
    </location>
</feature>
<organism evidence="10 11">
    <name type="scientific">Candidatus Alectryocaccomicrobium excrementavium</name>
    <dbReference type="NCBI Taxonomy" id="2840668"/>
    <lineage>
        <taxon>Bacteria</taxon>
        <taxon>Bacillati</taxon>
        <taxon>Bacillota</taxon>
        <taxon>Clostridia</taxon>
        <taxon>Candidatus Alectryocaccomicrobium</taxon>
    </lineage>
</organism>
<dbReference type="GO" id="GO:0071555">
    <property type="term" value="P:cell wall organization"/>
    <property type="evidence" value="ECO:0007669"/>
    <property type="project" value="UniProtKB-UniRule"/>
</dbReference>
<feature type="region of interest" description="Disordered" evidence="7">
    <location>
        <begin position="81"/>
        <end position="119"/>
    </location>
</feature>
<dbReference type="GO" id="GO:0005576">
    <property type="term" value="C:extracellular region"/>
    <property type="evidence" value="ECO:0007669"/>
    <property type="project" value="TreeGrafter"/>
</dbReference>
<keyword evidence="8" id="KW-0732">Signal</keyword>
<evidence type="ECO:0000256" key="6">
    <source>
        <dbReference type="PROSITE-ProRule" id="PRU01373"/>
    </source>
</evidence>
<keyword evidence="5 6" id="KW-0961">Cell wall biogenesis/degradation</keyword>
<dbReference type="GO" id="GO:0018104">
    <property type="term" value="P:peptidoglycan-protein cross-linking"/>
    <property type="evidence" value="ECO:0007669"/>
    <property type="project" value="TreeGrafter"/>
</dbReference>
<evidence type="ECO:0000259" key="9">
    <source>
        <dbReference type="PROSITE" id="PS52029"/>
    </source>
</evidence>
<name>A0A9D1G0D6_9FIRM</name>
<evidence type="ECO:0000256" key="3">
    <source>
        <dbReference type="ARBA" id="ARBA00022960"/>
    </source>
</evidence>
<dbReference type="Gene3D" id="1.10.101.10">
    <property type="entry name" value="PGBD-like superfamily/PGBD"/>
    <property type="match status" value="2"/>
</dbReference>
<dbReference type="CDD" id="cd16913">
    <property type="entry name" value="YkuD_like"/>
    <property type="match status" value="1"/>
</dbReference>
<dbReference type="PROSITE" id="PS51257">
    <property type="entry name" value="PROKAR_LIPOPROTEIN"/>
    <property type="match status" value="1"/>
</dbReference>
<evidence type="ECO:0000256" key="2">
    <source>
        <dbReference type="ARBA" id="ARBA00022679"/>
    </source>
</evidence>
<evidence type="ECO:0000256" key="4">
    <source>
        <dbReference type="ARBA" id="ARBA00022984"/>
    </source>
</evidence>
<evidence type="ECO:0000256" key="1">
    <source>
        <dbReference type="ARBA" id="ARBA00004752"/>
    </source>
</evidence>
<dbReference type="GO" id="GO:0008360">
    <property type="term" value="P:regulation of cell shape"/>
    <property type="evidence" value="ECO:0007669"/>
    <property type="project" value="UniProtKB-UniRule"/>
</dbReference>
<keyword evidence="3 6" id="KW-0133">Cell shape</keyword>
<evidence type="ECO:0000256" key="5">
    <source>
        <dbReference type="ARBA" id="ARBA00023316"/>
    </source>
</evidence>
<dbReference type="Pfam" id="PF01471">
    <property type="entry name" value="PG_binding_1"/>
    <property type="match status" value="2"/>
</dbReference>
<dbReference type="GO" id="GO:0071972">
    <property type="term" value="F:peptidoglycan L,D-transpeptidase activity"/>
    <property type="evidence" value="ECO:0007669"/>
    <property type="project" value="TreeGrafter"/>
</dbReference>
<dbReference type="Proteomes" id="UP000824140">
    <property type="component" value="Unassembled WGS sequence"/>
</dbReference>
<dbReference type="Pfam" id="PF03734">
    <property type="entry name" value="YkuD"/>
    <property type="match status" value="1"/>
</dbReference>
<feature type="compositionally biased region" description="Low complexity" evidence="7">
    <location>
        <begin position="85"/>
        <end position="99"/>
    </location>
</feature>
<sequence length="416" mass="45898">MAKKLLLLLLALSLLLSSCSYQVVEDPEERTIFGAGQTAYALEADAPQEGGEHTLTGDIARALRWIGEQLRRFARWVENGGGEEGLPQGEETPLAGATPAPTPVPTPAPTPLANGARGDEVKTIQQRLREWGFMTDSADGIFGKNTENGVKELQNYLHELGELGTASEEWLLPAITGEEIAEAEFVADGVISDELKEILLGVGQFALYREELSRGSQGAEVRRLQTRLNTLDYLTGGIDGQFGPRTADAVSYFQKRNGLKQTGVADLDTQMLLFSAEAVKSDRPEYPYYIKVSIADQRVYAYAWENGSYSRLVRTMKCSTGLPETPTPTGTYSMAGQAGRWYYFSKFECWAQYAYRIYGPYLFHSVLYSEKDTSTLRQGSVDNLGRPASHGCIRLSVEDAKWLYNNCAAGTTVKIY</sequence>
<feature type="signal peptide" evidence="8">
    <location>
        <begin position="1"/>
        <end position="22"/>
    </location>
</feature>
<dbReference type="PROSITE" id="PS52029">
    <property type="entry name" value="LD_TPASE"/>
    <property type="match status" value="1"/>
</dbReference>
<reference evidence="10" key="2">
    <citation type="journal article" date="2021" name="PeerJ">
        <title>Extensive microbial diversity within the chicken gut microbiome revealed by metagenomics and culture.</title>
        <authorList>
            <person name="Gilroy R."/>
            <person name="Ravi A."/>
            <person name="Getino M."/>
            <person name="Pursley I."/>
            <person name="Horton D.L."/>
            <person name="Alikhan N.F."/>
            <person name="Baker D."/>
            <person name="Gharbi K."/>
            <person name="Hall N."/>
            <person name="Watson M."/>
            <person name="Adriaenssens E.M."/>
            <person name="Foster-Nyarko E."/>
            <person name="Jarju S."/>
            <person name="Secka A."/>
            <person name="Antonio M."/>
            <person name="Oren A."/>
            <person name="Chaudhuri R.R."/>
            <person name="La Ragione R."/>
            <person name="Hildebrand F."/>
            <person name="Pallen M.J."/>
        </authorList>
    </citation>
    <scope>NUCLEOTIDE SEQUENCE</scope>
    <source>
        <strain evidence="10">13766</strain>
    </source>
</reference>
<reference evidence="10" key="1">
    <citation type="submission" date="2020-10" db="EMBL/GenBank/DDBJ databases">
        <authorList>
            <person name="Gilroy R."/>
        </authorList>
    </citation>
    <scope>NUCLEOTIDE SEQUENCE</scope>
    <source>
        <strain evidence="10">13766</strain>
    </source>
</reference>
<dbReference type="GO" id="GO:0016740">
    <property type="term" value="F:transferase activity"/>
    <property type="evidence" value="ECO:0007669"/>
    <property type="project" value="UniProtKB-KW"/>
</dbReference>
<dbReference type="SUPFAM" id="SSF141523">
    <property type="entry name" value="L,D-transpeptidase catalytic domain-like"/>
    <property type="match status" value="1"/>
</dbReference>
<proteinExistence type="predicted"/>
<feature type="active site" description="Nucleophile" evidence="6">
    <location>
        <position position="392"/>
    </location>
</feature>
<protein>
    <submittedName>
        <fullName evidence="10">Murein L,D-transpeptidase</fullName>
    </submittedName>
</protein>
<dbReference type="EMBL" id="DVJN01000149">
    <property type="protein sequence ID" value="HIS92821.1"/>
    <property type="molecule type" value="Genomic_DNA"/>
</dbReference>
<evidence type="ECO:0000313" key="10">
    <source>
        <dbReference type="EMBL" id="HIS92821.1"/>
    </source>
</evidence>
<dbReference type="SUPFAM" id="SSF47090">
    <property type="entry name" value="PGBD-like"/>
    <property type="match status" value="2"/>
</dbReference>
<evidence type="ECO:0000256" key="8">
    <source>
        <dbReference type="SAM" id="SignalP"/>
    </source>
</evidence>
<gene>
    <name evidence="10" type="ORF">IAA84_07410</name>
</gene>
<feature type="domain" description="L,D-TPase catalytic" evidence="9">
    <location>
        <begin position="288"/>
        <end position="416"/>
    </location>
</feature>
<keyword evidence="4 6" id="KW-0573">Peptidoglycan synthesis</keyword>
<dbReference type="InterPro" id="IPR036365">
    <property type="entry name" value="PGBD-like_sf"/>
</dbReference>
<dbReference type="InterPro" id="IPR036366">
    <property type="entry name" value="PGBDSf"/>
</dbReference>
<dbReference type="InterPro" id="IPR002477">
    <property type="entry name" value="Peptidoglycan-bd-like"/>
</dbReference>
<comment type="pathway">
    <text evidence="1 6">Cell wall biogenesis; peptidoglycan biosynthesis.</text>
</comment>
<dbReference type="InterPro" id="IPR005490">
    <property type="entry name" value="LD_TPept_cat_dom"/>
</dbReference>
<accession>A0A9D1G0D6</accession>
<dbReference type="Gene3D" id="2.40.440.10">
    <property type="entry name" value="L,D-transpeptidase catalytic domain-like"/>
    <property type="match status" value="1"/>
</dbReference>
<dbReference type="PANTHER" id="PTHR30582:SF2">
    <property type="entry name" value="L,D-TRANSPEPTIDASE YCIB-RELATED"/>
    <property type="match status" value="1"/>
</dbReference>
<feature type="chain" id="PRO_5038994663" evidence="8">
    <location>
        <begin position="23"/>
        <end position="416"/>
    </location>
</feature>
<keyword evidence="2" id="KW-0808">Transferase</keyword>
<dbReference type="InterPro" id="IPR050979">
    <property type="entry name" value="LD-transpeptidase"/>
</dbReference>
<dbReference type="AlphaFoldDB" id="A0A9D1G0D6"/>
<dbReference type="InterPro" id="IPR038063">
    <property type="entry name" value="Transpep_catalytic_dom"/>
</dbReference>
<dbReference type="PANTHER" id="PTHR30582">
    <property type="entry name" value="L,D-TRANSPEPTIDASE"/>
    <property type="match status" value="1"/>
</dbReference>
<evidence type="ECO:0000256" key="7">
    <source>
        <dbReference type="SAM" id="MobiDB-lite"/>
    </source>
</evidence>
<feature type="active site" description="Proton donor/acceptor" evidence="6">
    <location>
        <position position="364"/>
    </location>
</feature>
<comment type="caution">
    <text evidence="10">The sequence shown here is derived from an EMBL/GenBank/DDBJ whole genome shotgun (WGS) entry which is preliminary data.</text>
</comment>